<proteinExistence type="predicted"/>
<gene>
    <name evidence="1" type="ORF">OFLC_LOCUS15867</name>
</gene>
<evidence type="ECO:0000313" key="3">
    <source>
        <dbReference type="WBParaSite" id="OFLC_0001588001-mRNA-1"/>
    </source>
</evidence>
<evidence type="ECO:0000313" key="2">
    <source>
        <dbReference type="Proteomes" id="UP000267606"/>
    </source>
</evidence>
<dbReference type="Proteomes" id="UP000267606">
    <property type="component" value="Unassembled WGS sequence"/>
</dbReference>
<dbReference type="AlphaFoldDB" id="A0A183I805"/>
<sequence>MEQNLIATITDHISSRWDGVPLSSQSALLEAEDGASVITETIKEDETQETKTCVKRAGKVHLLTTYSMKKLTDLNQT</sequence>
<organism evidence="3">
    <name type="scientific">Onchocerca flexuosa</name>
    <dbReference type="NCBI Taxonomy" id="387005"/>
    <lineage>
        <taxon>Eukaryota</taxon>
        <taxon>Metazoa</taxon>
        <taxon>Ecdysozoa</taxon>
        <taxon>Nematoda</taxon>
        <taxon>Chromadorea</taxon>
        <taxon>Rhabditida</taxon>
        <taxon>Spirurina</taxon>
        <taxon>Spiruromorpha</taxon>
        <taxon>Filarioidea</taxon>
        <taxon>Onchocercidae</taxon>
        <taxon>Onchocerca</taxon>
    </lineage>
</organism>
<dbReference type="WBParaSite" id="OFLC_0001588001-mRNA-1">
    <property type="protein sequence ID" value="OFLC_0001588001-mRNA-1"/>
    <property type="gene ID" value="OFLC_0001588001"/>
</dbReference>
<keyword evidence="2" id="KW-1185">Reference proteome</keyword>
<reference evidence="1 2" key="2">
    <citation type="submission" date="2018-11" db="EMBL/GenBank/DDBJ databases">
        <authorList>
            <consortium name="Pathogen Informatics"/>
        </authorList>
    </citation>
    <scope>NUCLEOTIDE SEQUENCE [LARGE SCALE GENOMIC DNA]</scope>
</reference>
<evidence type="ECO:0000313" key="1">
    <source>
        <dbReference type="EMBL" id="VDP24414.1"/>
    </source>
</evidence>
<dbReference type="STRING" id="387005.A0A183I805"/>
<dbReference type="EMBL" id="UZAJ01043096">
    <property type="protein sequence ID" value="VDP24414.1"/>
    <property type="molecule type" value="Genomic_DNA"/>
</dbReference>
<protein>
    <submittedName>
        <fullName evidence="3">ZNF292</fullName>
    </submittedName>
</protein>
<reference evidence="3" key="1">
    <citation type="submission" date="2016-06" db="UniProtKB">
        <authorList>
            <consortium name="WormBaseParasite"/>
        </authorList>
    </citation>
    <scope>IDENTIFICATION</scope>
</reference>
<accession>A0A183I805</accession>
<name>A0A183I805_9BILA</name>